<evidence type="ECO:0000313" key="1">
    <source>
        <dbReference type="EMBL" id="GGM41710.1"/>
    </source>
</evidence>
<reference evidence="1" key="1">
    <citation type="journal article" date="2014" name="Int. J. Syst. Evol. Microbiol.">
        <title>Complete genome sequence of Corynebacterium casei LMG S-19264T (=DSM 44701T), isolated from a smear-ripened cheese.</title>
        <authorList>
            <consortium name="US DOE Joint Genome Institute (JGI-PGF)"/>
            <person name="Walter F."/>
            <person name="Albersmeier A."/>
            <person name="Kalinowski J."/>
            <person name="Ruckert C."/>
        </authorList>
    </citation>
    <scope>NUCLEOTIDE SEQUENCE</scope>
    <source>
        <strain evidence="1">CGMCC 4.5737</strain>
    </source>
</reference>
<keyword evidence="2" id="KW-1185">Reference proteome</keyword>
<organism evidence="1 2">
    <name type="scientific">Longimycelium tulufanense</name>
    <dbReference type="NCBI Taxonomy" id="907463"/>
    <lineage>
        <taxon>Bacteria</taxon>
        <taxon>Bacillati</taxon>
        <taxon>Actinomycetota</taxon>
        <taxon>Actinomycetes</taxon>
        <taxon>Pseudonocardiales</taxon>
        <taxon>Pseudonocardiaceae</taxon>
        <taxon>Longimycelium</taxon>
    </lineage>
</organism>
<dbReference type="EMBL" id="BMMK01000003">
    <property type="protein sequence ID" value="GGM41710.1"/>
    <property type="molecule type" value="Genomic_DNA"/>
</dbReference>
<proteinExistence type="predicted"/>
<reference evidence="1" key="2">
    <citation type="submission" date="2020-09" db="EMBL/GenBank/DDBJ databases">
        <authorList>
            <person name="Sun Q."/>
            <person name="Zhou Y."/>
        </authorList>
    </citation>
    <scope>NUCLEOTIDE SEQUENCE</scope>
    <source>
        <strain evidence="1">CGMCC 4.5737</strain>
    </source>
</reference>
<protein>
    <submittedName>
        <fullName evidence="1">Uncharacterized protein</fullName>
    </submittedName>
</protein>
<comment type="caution">
    <text evidence="1">The sequence shown here is derived from an EMBL/GenBank/DDBJ whole genome shotgun (WGS) entry which is preliminary data.</text>
</comment>
<gene>
    <name evidence="1" type="ORF">GCM10012275_10830</name>
</gene>
<evidence type="ECO:0000313" key="2">
    <source>
        <dbReference type="Proteomes" id="UP000637578"/>
    </source>
</evidence>
<sequence length="98" mass="11404">MALWVILEHAQDTEVDIARDMIEGDPETAAFLPDHGDAEDDWEAVEEALFAEDFDFRLIWLPHFTRVMFGEPGSPYQVWPPFRWWEPDSSPVVDRVVT</sequence>
<name>A0A8J3CBG4_9PSEU</name>
<accession>A0A8J3CBG4</accession>
<dbReference type="Proteomes" id="UP000637578">
    <property type="component" value="Unassembled WGS sequence"/>
</dbReference>
<dbReference type="AlphaFoldDB" id="A0A8J3CBG4"/>